<comment type="caution">
    <text evidence="1">The sequence shown here is derived from an EMBL/GenBank/DDBJ whole genome shotgun (WGS) entry which is preliminary data.</text>
</comment>
<proteinExistence type="predicted"/>
<dbReference type="PANTHER" id="PTHR45947:SF15">
    <property type="entry name" value="TEICHURONIC ACID BIOSYNTHESIS GLYCOSYLTRANSFERASE TUAC-RELATED"/>
    <property type="match status" value="1"/>
</dbReference>
<organism evidence="1 2">
    <name type="scientific">Pseudomonas taiwanensis</name>
    <dbReference type="NCBI Taxonomy" id="470150"/>
    <lineage>
        <taxon>Bacteria</taxon>
        <taxon>Pseudomonadati</taxon>
        <taxon>Pseudomonadota</taxon>
        <taxon>Gammaproteobacteria</taxon>
        <taxon>Pseudomonadales</taxon>
        <taxon>Pseudomonadaceae</taxon>
        <taxon>Pseudomonas</taxon>
    </lineage>
</organism>
<dbReference type="Pfam" id="PF13692">
    <property type="entry name" value="Glyco_trans_1_4"/>
    <property type="match status" value="1"/>
</dbReference>
<dbReference type="EMBL" id="JABWRS010000025">
    <property type="protein sequence ID" value="MBC3478548.1"/>
    <property type="molecule type" value="Genomic_DNA"/>
</dbReference>
<keyword evidence="2" id="KW-1185">Reference proteome</keyword>
<accession>A0ABR6VDD6</accession>
<dbReference type="SUPFAM" id="SSF53756">
    <property type="entry name" value="UDP-Glycosyltransferase/glycogen phosphorylase"/>
    <property type="match status" value="1"/>
</dbReference>
<name>A0ABR6VDD6_9PSED</name>
<dbReference type="PANTHER" id="PTHR45947">
    <property type="entry name" value="SULFOQUINOVOSYL TRANSFERASE SQD2"/>
    <property type="match status" value="1"/>
</dbReference>
<reference evidence="1 2" key="1">
    <citation type="journal article" date="2020" name="Microorganisms">
        <title>Reliable Identification of Environmental Pseudomonas Isolates Using the rpoD Gene.</title>
        <authorList>
            <consortium name="The Broad Institute Genome Sequencing Platform"/>
            <person name="Girard L."/>
            <person name="Lood C."/>
            <person name="Rokni-Zadeh H."/>
            <person name="van Noort V."/>
            <person name="Lavigne R."/>
            <person name="De Mot R."/>
        </authorList>
    </citation>
    <scope>NUCLEOTIDE SEQUENCE [LARGE SCALE GENOMIC DNA]</scope>
    <source>
        <strain evidence="1 2">RW7P2</strain>
    </source>
</reference>
<dbReference type="Proteomes" id="UP000628086">
    <property type="component" value="Unassembled WGS sequence"/>
</dbReference>
<dbReference type="RefSeq" id="WP_023380474.1">
    <property type="nucleotide sequence ID" value="NZ_JABWRR010000028.1"/>
</dbReference>
<dbReference type="InterPro" id="IPR050194">
    <property type="entry name" value="Glycosyltransferase_grp1"/>
</dbReference>
<protein>
    <submittedName>
        <fullName evidence="1">Glycosyltransferase</fullName>
    </submittedName>
</protein>
<gene>
    <name evidence="1" type="ORF">HU747_23465</name>
</gene>
<evidence type="ECO:0000313" key="2">
    <source>
        <dbReference type="Proteomes" id="UP000628086"/>
    </source>
</evidence>
<dbReference type="Gene3D" id="3.40.50.2000">
    <property type="entry name" value="Glycogen Phosphorylase B"/>
    <property type="match status" value="2"/>
</dbReference>
<sequence>MRIAYFINQYPKVSHSFIRREILALERQGMEIQRIALRGWDAQLQDDEDLAERDKTLYVLKDGLKGLFMPLFEVLRAQPRRFMSALGLALRHGRRADRPWPYHLVYLAEACRVVQWLQAFGAEHVHAHFGTNSTEVVMLANALGGPSYSFTVHGPEEFDKPQFLHMGEKVRHAAFVAAVSSYGRSQLYRWVAHEHWAKVKVVHCGLERSFHEVPAVDAPAVPRLVCVGRLCEQKGQLLLLEAVRLLAARSVPFEVVLAGDGEMRPPIEAFIAQHGLQGQVRITGWISSAQVREEILAARALVLPSFAEGLPVVIMEAMALRRPVLTTYVAGIPELVRQGESGWLFPAGAVEELADAMAECLDQPAEVLQKMGDAAYRRVLQRHDIDTEAAKLAHYFRTCA</sequence>
<evidence type="ECO:0000313" key="1">
    <source>
        <dbReference type="EMBL" id="MBC3478548.1"/>
    </source>
</evidence>